<sequence>MTKNRRLFTSYKAYDGGHVVLGSNLKGKVVSGGNITHDSITITKVEHVSGLAFNLVSVGQLCDDDCVVSFTKVDCTISKNGKTLAIGHRRNGLYTCKLGDNSKQQIWHTFMVDNSTLWHRRLGHANMRESRGNFYTLMIVDDHSNYTWVVFVESKDDVLEKFKILCKRLENLHDCSIVSIVTNHSSEFDKLQFGSFCEQHGMSYNLSGPFTSQSSEIVERTHRKLRKMSHAMLDEQSIPQNFWCHALDTATYIFNRVYIRKFINKTPYEILRNRKPSLEYFRVFGCKVFILNTKVHLTKFDPKSYEGVFLGYSQTSKAYIVLNKETMRIKESLNVTFDESLPEPKLSSSVEDDRINGPIVQNLGKSPSLEANVSEPGYLKSQKEARGHLIEQVNGE</sequence>
<evidence type="ECO:0000256" key="1">
    <source>
        <dbReference type="ARBA" id="ARBA00022670"/>
    </source>
</evidence>
<dbReference type="InterPro" id="IPR012337">
    <property type="entry name" value="RNaseH-like_sf"/>
</dbReference>
<keyword evidence="1" id="KW-0645">Protease</keyword>
<name>A0ABQ4X9S5_9ASTR</name>
<reference evidence="4" key="1">
    <citation type="journal article" date="2022" name="Int. J. Mol. Sci.">
        <title>Draft Genome of Tanacetum Coccineum: Genomic Comparison of Closely Related Tanacetum-Family Plants.</title>
        <authorList>
            <person name="Yamashiro T."/>
            <person name="Shiraishi A."/>
            <person name="Nakayama K."/>
            <person name="Satake H."/>
        </authorList>
    </citation>
    <scope>NUCLEOTIDE SEQUENCE</scope>
</reference>
<evidence type="ECO:0000313" key="4">
    <source>
        <dbReference type="EMBL" id="GJS62019.1"/>
    </source>
</evidence>
<evidence type="ECO:0000313" key="5">
    <source>
        <dbReference type="Proteomes" id="UP001151760"/>
    </source>
</evidence>
<feature type="domain" description="Integrase catalytic" evidence="3">
    <location>
        <begin position="109"/>
        <end position="275"/>
    </location>
</feature>
<dbReference type="Pfam" id="PF22936">
    <property type="entry name" value="Pol_BBD"/>
    <property type="match status" value="1"/>
</dbReference>
<dbReference type="InterPro" id="IPR001584">
    <property type="entry name" value="Integrase_cat-core"/>
</dbReference>
<keyword evidence="1" id="KW-0378">Hydrolase</keyword>
<evidence type="ECO:0000256" key="2">
    <source>
        <dbReference type="SAM" id="MobiDB-lite"/>
    </source>
</evidence>
<gene>
    <name evidence="4" type="ORF">Tco_0656803</name>
</gene>
<dbReference type="Proteomes" id="UP001151760">
    <property type="component" value="Unassembled WGS sequence"/>
</dbReference>
<dbReference type="PANTHER" id="PTHR42648:SF21">
    <property type="entry name" value="CYSTEINE-RICH RLK (RECEPTOR-LIKE PROTEIN KINASE) 8"/>
    <property type="match status" value="1"/>
</dbReference>
<accession>A0ABQ4X9S5</accession>
<dbReference type="EMBL" id="BQNB010009331">
    <property type="protein sequence ID" value="GJS62019.1"/>
    <property type="molecule type" value="Genomic_DNA"/>
</dbReference>
<dbReference type="Pfam" id="PF25597">
    <property type="entry name" value="SH3_retrovirus"/>
    <property type="match status" value="1"/>
</dbReference>
<dbReference type="InterPro" id="IPR039537">
    <property type="entry name" value="Retrotran_Ty1/copia-like"/>
</dbReference>
<dbReference type="PROSITE" id="PS50994">
    <property type="entry name" value="INTEGRASE"/>
    <property type="match status" value="1"/>
</dbReference>
<feature type="region of interest" description="Disordered" evidence="2">
    <location>
        <begin position="374"/>
        <end position="396"/>
    </location>
</feature>
<organism evidence="4 5">
    <name type="scientific">Tanacetum coccineum</name>
    <dbReference type="NCBI Taxonomy" id="301880"/>
    <lineage>
        <taxon>Eukaryota</taxon>
        <taxon>Viridiplantae</taxon>
        <taxon>Streptophyta</taxon>
        <taxon>Embryophyta</taxon>
        <taxon>Tracheophyta</taxon>
        <taxon>Spermatophyta</taxon>
        <taxon>Magnoliopsida</taxon>
        <taxon>eudicotyledons</taxon>
        <taxon>Gunneridae</taxon>
        <taxon>Pentapetalae</taxon>
        <taxon>asterids</taxon>
        <taxon>campanulids</taxon>
        <taxon>Asterales</taxon>
        <taxon>Asteraceae</taxon>
        <taxon>Asteroideae</taxon>
        <taxon>Anthemideae</taxon>
        <taxon>Anthemidinae</taxon>
        <taxon>Tanacetum</taxon>
    </lineage>
</organism>
<proteinExistence type="predicted"/>
<reference evidence="4" key="2">
    <citation type="submission" date="2022-01" db="EMBL/GenBank/DDBJ databases">
        <authorList>
            <person name="Yamashiro T."/>
            <person name="Shiraishi A."/>
            <person name="Satake H."/>
            <person name="Nakayama K."/>
        </authorList>
    </citation>
    <scope>NUCLEOTIDE SEQUENCE</scope>
</reference>
<dbReference type="InterPro" id="IPR057670">
    <property type="entry name" value="SH3_retrovirus"/>
</dbReference>
<dbReference type="PANTHER" id="PTHR42648">
    <property type="entry name" value="TRANSPOSASE, PUTATIVE-RELATED"/>
    <property type="match status" value="1"/>
</dbReference>
<keyword evidence="5" id="KW-1185">Reference proteome</keyword>
<dbReference type="SUPFAM" id="SSF53098">
    <property type="entry name" value="Ribonuclease H-like"/>
    <property type="match status" value="1"/>
</dbReference>
<dbReference type="InterPro" id="IPR036397">
    <property type="entry name" value="RNaseH_sf"/>
</dbReference>
<comment type="caution">
    <text evidence="4">The sequence shown here is derived from an EMBL/GenBank/DDBJ whole genome shotgun (WGS) entry which is preliminary data.</text>
</comment>
<dbReference type="InterPro" id="IPR054722">
    <property type="entry name" value="PolX-like_BBD"/>
</dbReference>
<protein>
    <submittedName>
        <fullName evidence="4">Retrovirus-related pol polyprotein from transposon TNT 1-94</fullName>
    </submittedName>
</protein>
<evidence type="ECO:0000259" key="3">
    <source>
        <dbReference type="PROSITE" id="PS50994"/>
    </source>
</evidence>
<dbReference type="Gene3D" id="3.30.420.10">
    <property type="entry name" value="Ribonuclease H-like superfamily/Ribonuclease H"/>
    <property type="match status" value="1"/>
</dbReference>